<evidence type="ECO:0000259" key="7">
    <source>
        <dbReference type="PROSITE" id="PS50162"/>
    </source>
</evidence>
<dbReference type="PROSITE" id="PS50162">
    <property type="entry name" value="RECA_2"/>
    <property type="match status" value="1"/>
</dbReference>
<evidence type="ECO:0000256" key="1">
    <source>
        <dbReference type="ARBA" id="ARBA00012513"/>
    </source>
</evidence>
<dbReference type="Proteomes" id="UP000295662">
    <property type="component" value="Unassembled WGS sequence"/>
</dbReference>
<dbReference type="InterPro" id="IPR020588">
    <property type="entry name" value="RecA_ATP-bd"/>
</dbReference>
<dbReference type="GO" id="GO:0004674">
    <property type="term" value="F:protein serine/threonine kinase activity"/>
    <property type="evidence" value="ECO:0007669"/>
    <property type="project" value="UniProtKB-EC"/>
</dbReference>
<dbReference type="SUPFAM" id="SSF52540">
    <property type="entry name" value="P-loop containing nucleoside triphosphate hydrolases"/>
    <property type="match status" value="2"/>
</dbReference>
<keyword evidence="3" id="KW-0808">Transferase</keyword>
<dbReference type="SMART" id="SM00382">
    <property type="entry name" value="AAA"/>
    <property type="match status" value="2"/>
</dbReference>
<dbReference type="Gene3D" id="3.40.50.300">
    <property type="entry name" value="P-loop containing nucleotide triphosphate hydrolases"/>
    <property type="match status" value="2"/>
</dbReference>
<evidence type="ECO:0000256" key="4">
    <source>
        <dbReference type="ARBA" id="ARBA00022737"/>
    </source>
</evidence>
<name>A0A4R7SSY1_9BACT</name>
<sequence>MDTQPTVLHSDRCATGVEGLDVILKGGLPRNRLYLLKGDPGVGKTTLAMQFLLEGKKVGEKGLYITLSETRDEILVVADSHGWDLSGIQLYELSSIEEKIRNDSENTFFHPSEIELNRTISALIDEVIRIGPARVVFDSLSELRMLADTPLRYRRQILQLKQFFAGRECTVLLLDDRSSNSNDLQVESIAHGVLNLSSLSSGYGVSQRQLRVVKIRGSDFLEGTHDLNLKKGGMVIYPRLVTERLNYEFPRENFSSNIPELDSLLGGGLGRGTSTILMGPPGTGKSTLTLQFALTAAEQGKKVLVFVFDETVGTLMDRSAKLGMDLRPMVENGLIDIQCVDPAEISPGELAHRARVAVSKDGFNMIIIDSINGYLNAMPAERYLILQLHELLAYLNQQGVITIMVLAQQGLIGQMQSSVDLTYLADTVVLLRFYESRGEVKQAVSVIKKRSGDHERTIRGMTVTAAGIKVGEPLRELQGVLTGVPNFVIEK</sequence>
<dbReference type="InterPro" id="IPR014774">
    <property type="entry name" value="KaiC-like_dom"/>
</dbReference>
<organism evidence="9 10">
    <name type="scientific">Prosthecobacter fusiformis</name>
    <dbReference type="NCBI Taxonomy" id="48464"/>
    <lineage>
        <taxon>Bacteria</taxon>
        <taxon>Pseudomonadati</taxon>
        <taxon>Verrucomicrobiota</taxon>
        <taxon>Verrucomicrobiia</taxon>
        <taxon>Verrucomicrobiales</taxon>
        <taxon>Verrucomicrobiaceae</taxon>
        <taxon>Prosthecobacter</taxon>
    </lineage>
</organism>
<gene>
    <name evidence="9" type="ORF">EI77_00632</name>
</gene>
<keyword evidence="2" id="KW-0597">Phosphoprotein</keyword>
<dbReference type="PROSITE" id="PS51146">
    <property type="entry name" value="KAIC"/>
    <property type="match status" value="2"/>
</dbReference>
<keyword evidence="5" id="KW-0418">Kinase</keyword>
<comment type="caution">
    <text evidence="9">The sequence shown here is derived from an EMBL/GenBank/DDBJ whole genome shotgun (WGS) entry which is preliminary data.</text>
</comment>
<dbReference type="GO" id="GO:0003677">
    <property type="term" value="F:DNA binding"/>
    <property type="evidence" value="ECO:0007669"/>
    <property type="project" value="InterPro"/>
</dbReference>
<dbReference type="AlphaFoldDB" id="A0A4R7SSY1"/>
<dbReference type="PIRSF" id="PIRSF039117">
    <property type="entry name" value="KaiC"/>
    <property type="match status" value="1"/>
</dbReference>
<keyword evidence="4" id="KW-0677">Repeat</keyword>
<dbReference type="EC" id="2.7.11.1" evidence="1"/>
<feature type="domain" description="RecA family profile 1" evidence="7">
    <location>
        <begin position="250"/>
        <end position="304"/>
    </location>
</feature>
<feature type="domain" description="KaiC" evidence="8">
    <location>
        <begin position="252"/>
        <end position="484"/>
    </location>
</feature>
<evidence type="ECO:0000256" key="2">
    <source>
        <dbReference type="ARBA" id="ARBA00022553"/>
    </source>
</evidence>
<evidence type="ECO:0000256" key="3">
    <source>
        <dbReference type="ARBA" id="ARBA00022679"/>
    </source>
</evidence>
<evidence type="ECO:0000256" key="6">
    <source>
        <dbReference type="ARBA" id="ARBA00022801"/>
    </source>
</evidence>
<dbReference type="EMBL" id="SOCA01000001">
    <property type="protein sequence ID" value="TDU81328.1"/>
    <property type="molecule type" value="Genomic_DNA"/>
</dbReference>
<dbReference type="InterPro" id="IPR027417">
    <property type="entry name" value="P-loop_NTPase"/>
</dbReference>
<dbReference type="InterPro" id="IPR051347">
    <property type="entry name" value="Circadian_clock_KaiC-rel"/>
</dbReference>
<dbReference type="GO" id="GO:0005524">
    <property type="term" value="F:ATP binding"/>
    <property type="evidence" value="ECO:0007669"/>
    <property type="project" value="InterPro"/>
</dbReference>
<dbReference type="InterPro" id="IPR030665">
    <property type="entry name" value="KaiC"/>
</dbReference>
<keyword evidence="6" id="KW-0378">Hydrolase</keyword>
<evidence type="ECO:0000256" key="5">
    <source>
        <dbReference type="ARBA" id="ARBA00022777"/>
    </source>
</evidence>
<evidence type="ECO:0000259" key="8">
    <source>
        <dbReference type="PROSITE" id="PS51146"/>
    </source>
</evidence>
<protein>
    <recommendedName>
        <fullName evidence="1">non-specific serine/threonine protein kinase</fullName>
        <ecNumber evidence="1">2.7.11.1</ecNumber>
    </recommendedName>
</protein>
<evidence type="ECO:0000313" key="9">
    <source>
        <dbReference type="EMBL" id="TDU81328.1"/>
    </source>
</evidence>
<evidence type="ECO:0000313" key="10">
    <source>
        <dbReference type="Proteomes" id="UP000295662"/>
    </source>
</evidence>
<dbReference type="GO" id="GO:0006281">
    <property type="term" value="P:DNA repair"/>
    <property type="evidence" value="ECO:0007669"/>
    <property type="project" value="InterPro"/>
</dbReference>
<dbReference type="PANTHER" id="PTHR42926:SF1">
    <property type="entry name" value="CIRCADIAN CLOCK OSCILLATOR PROTEIN KAIC 1"/>
    <property type="match status" value="1"/>
</dbReference>
<dbReference type="OrthoDB" id="9783783at2"/>
<dbReference type="RefSeq" id="WP_133793288.1">
    <property type="nucleotide sequence ID" value="NZ_SOCA01000001.1"/>
</dbReference>
<accession>A0A4R7SSY1</accession>
<dbReference type="GO" id="GO:0140664">
    <property type="term" value="F:ATP-dependent DNA damage sensor activity"/>
    <property type="evidence" value="ECO:0007669"/>
    <property type="project" value="InterPro"/>
</dbReference>
<dbReference type="Pfam" id="PF06745">
    <property type="entry name" value="ATPase"/>
    <property type="match status" value="2"/>
</dbReference>
<dbReference type="InterPro" id="IPR010624">
    <property type="entry name" value="KaiC_dom"/>
</dbReference>
<dbReference type="InterPro" id="IPR003593">
    <property type="entry name" value="AAA+_ATPase"/>
</dbReference>
<feature type="domain" description="KaiC" evidence="8">
    <location>
        <begin position="11"/>
        <end position="250"/>
    </location>
</feature>
<dbReference type="GO" id="GO:0016787">
    <property type="term" value="F:hydrolase activity"/>
    <property type="evidence" value="ECO:0007669"/>
    <property type="project" value="UniProtKB-KW"/>
</dbReference>
<reference evidence="9 10" key="1">
    <citation type="submission" date="2019-03" db="EMBL/GenBank/DDBJ databases">
        <title>Genomic Encyclopedia of Archaeal and Bacterial Type Strains, Phase II (KMG-II): from individual species to whole genera.</title>
        <authorList>
            <person name="Goeker M."/>
        </authorList>
    </citation>
    <scope>NUCLEOTIDE SEQUENCE [LARGE SCALE GENOMIC DNA]</scope>
    <source>
        <strain evidence="9 10">ATCC 25309</strain>
    </source>
</reference>
<keyword evidence="10" id="KW-1185">Reference proteome</keyword>
<dbReference type="PANTHER" id="PTHR42926">
    <property type="match status" value="1"/>
</dbReference>
<proteinExistence type="predicted"/>